<evidence type="ECO:0000313" key="3">
    <source>
        <dbReference type="Proteomes" id="UP000183945"/>
    </source>
</evidence>
<protein>
    <recommendedName>
        <fullName evidence="4">4-amino-4-deoxy-L-arabinose transferase</fullName>
    </recommendedName>
</protein>
<keyword evidence="1" id="KW-0812">Transmembrane</keyword>
<keyword evidence="1" id="KW-0472">Membrane</keyword>
<dbReference type="RefSeq" id="WP_072878113.1">
    <property type="nucleotide sequence ID" value="NZ_FQVT01000003.1"/>
</dbReference>
<dbReference type="OrthoDB" id="1426675at2"/>
<feature type="transmembrane region" description="Helical" evidence="1">
    <location>
        <begin position="374"/>
        <end position="395"/>
    </location>
</feature>
<dbReference type="EMBL" id="FQVT01000003">
    <property type="protein sequence ID" value="SHF90857.1"/>
    <property type="molecule type" value="Genomic_DNA"/>
</dbReference>
<dbReference type="Proteomes" id="UP000183945">
    <property type="component" value="Unassembled WGS sequence"/>
</dbReference>
<dbReference type="AlphaFoldDB" id="A0A1M5FH17"/>
<organism evidence="2 3">
    <name type="scientific">Salegentibacter echinorum</name>
    <dbReference type="NCBI Taxonomy" id="1073325"/>
    <lineage>
        <taxon>Bacteria</taxon>
        <taxon>Pseudomonadati</taxon>
        <taxon>Bacteroidota</taxon>
        <taxon>Flavobacteriia</taxon>
        <taxon>Flavobacteriales</taxon>
        <taxon>Flavobacteriaceae</taxon>
        <taxon>Salegentibacter</taxon>
    </lineage>
</organism>
<accession>A0A1M5FH17</accession>
<evidence type="ECO:0008006" key="4">
    <source>
        <dbReference type="Google" id="ProtNLM"/>
    </source>
</evidence>
<keyword evidence="1" id="KW-1133">Transmembrane helix</keyword>
<feature type="transmembrane region" description="Helical" evidence="1">
    <location>
        <begin position="316"/>
        <end position="334"/>
    </location>
</feature>
<sequence length="538" mass="63334">MIKNNISAKDKHSQLELWAYVIFGISNFLMLFNPGVFWDDWTIYNMDPVGLMNQYYGNGNLMFGYIHLFLKHLSGSPLLYHALTFICQLLNIFILFRIVKEVSLKANEKSYFAFAVLIFAAFPIHDAKATIIIFPHILCLTSFIAGSYFLLSYTNKKKLLHRVLGLFFFLFSFLINSFLVFYLFPVFFFLFHEYWILFFGKNYGKLQDLVKSLGHRILSYIDFLVLPFVFWIIKLSFFQPSMQYKSIGYNTVKLESLLEIPYRVIVFLYLFVVDLVPIVIEAIQHYEMWIFFILANAILYRQLQKLKLGFTVPWKFIIWGLLVLIIGAFPYLMVNKYPSYLDYLSRHQLLLGLGASLSFCAAVFLLKSELIKRIILTISVSAFMAITIFLHFNYFKGYVKQEVFKQYFFSNPHFPAASPQTIVLEDDTENFTRKGNPTKFYAFAGMMKMYYPNENTLLVRPEDLKGYQNLNIFPKLAPYYFQYNLTNYKYVAPKISLEVKYGEKRPLFPIWTYYSDLALGNQKDWSKYFKFTLQPLGN</sequence>
<dbReference type="STRING" id="1073325.SAMN05444483_103192"/>
<gene>
    <name evidence="2" type="ORF">SAMN05444483_103192</name>
</gene>
<feature type="transmembrane region" description="Helical" evidence="1">
    <location>
        <begin position="163"/>
        <end position="191"/>
    </location>
</feature>
<feature type="transmembrane region" description="Helical" evidence="1">
    <location>
        <begin position="17"/>
        <end position="38"/>
    </location>
</feature>
<feature type="transmembrane region" description="Helical" evidence="1">
    <location>
        <begin position="78"/>
        <end position="98"/>
    </location>
</feature>
<keyword evidence="3" id="KW-1185">Reference proteome</keyword>
<feature type="transmembrane region" description="Helical" evidence="1">
    <location>
        <begin position="286"/>
        <end position="304"/>
    </location>
</feature>
<feature type="transmembrane region" description="Helical" evidence="1">
    <location>
        <begin position="260"/>
        <end position="280"/>
    </location>
</feature>
<proteinExistence type="predicted"/>
<feature type="transmembrane region" description="Helical" evidence="1">
    <location>
        <begin position="349"/>
        <end position="367"/>
    </location>
</feature>
<feature type="transmembrane region" description="Helical" evidence="1">
    <location>
        <begin position="110"/>
        <end position="125"/>
    </location>
</feature>
<feature type="transmembrane region" description="Helical" evidence="1">
    <location>
        <begin position="217"/>
        <end position="239"/>
    </location>
</feature>
<reference evidence="3" key="1">
    <citation type="submission" date="2016-11" db="EMBL/GenBank/DDBJ databases">
        <authorList>
            <person name="Varghese N."/>
            <person name="Submissions S."/>
        </authorList>
    </citation>
    <scope>NUCLEOTIDE SEQUENCE [LARGE SCALE GENOMIC DNA]</scope>
    <source>
        <strain evidence="3">DSM 24579</strain>
    </source>
</reference>
<evidence type="ECO:0000256" key="1">
    <source>
        <dbReference type="SAM" id="Phobius"/>
    </source>
</evidence>
<evidence type="ECO:0000313" key="2">
    <source>
        <dbReference type="EMBL" id="SHF90857.1"/>
    </source>
</evidence>
<feature type="transmembrane region" description="Helical" evidence="1">
    <location>
        <begin position="131"/>
        <end position="151"/>
    </location>
</feature>
<name>A0A1M5FH17_SALEC</name>